<proteinExistence type="inferred from homology"/>
<dbReference type="PANTHER" id="PTHR10429">
    <property type="entry name" value="DNA-3-METHYLADENINE GLYCOSYLASE"/>
    <property type="match status" value="1"/>
</dbReference>
<evidence type="ECO:0000256" key="1">
    <source>
        <dbReference type="ARBA" id="ARBA00009232"/>
    </source>
</evidence>
<keyword evidence="7" id="KW-1185">Reference proteome</keyword>
<dbReference type="Gene3D" id="3.10.300.10">
    <property type="entry name" value="Methylpurine-DNA glycosylase (MPG)"/>
    <property type="match status" value="1"/>
</dbReference>
<evidence type="ECO:0000256" key="5">
    <source>
        <dbReference type="HAMAP-Rule" id="MF_00527"/>
    </source>
</evidence>
<evidence type="ECO:0000256" key="3">
    <source>
        <dbReference type="ARBA" id="ARBA00022801"/>
    </source>
</evidence>
<dbReference type="InterPro" id="IPR003180">
    <property type="entry name" value="MPG"/>
</dbReference>
<evidence type="ECO:0000256" key="4">
    <source>
        <dbReference type="ARBA" id="ARBA00023204"/>
    </source>
</evidence>
<dbReference type="NCBIfam" id="NF002003">
    <property type="entry name" value="PRK00802.1-3"/>
    <property type="match status" value="1"/>
</dbReference>
<dbReference type="PANTHER" id="PTHR10429:SF0">
    <property type="entry name" value="DNA-3-METHYLADENINE GLYCOSYLASE"/>
    <property type="match status" value="1"/>
</dbReference>
<keyword evidence="3 5" id="KW-0378">Hydrolase</keyword>
<dbReference type="InterPro" id="IPR011034">
    <property type="entry name" value="Formyl_transferase-like_C_sf"/>
</dbReference>
<name>A0ABM6RRA6_9FIRM</name>
<dbReference type="InterPro" id="IPR036995">
    <property type="entry name" value="MPG_sf"/>
</dbReference>
<dbReference type="EC" id="3.2.2.-" evidence="5"/>
<gene>
    <name evidence="6" type="ORF">BXT84_08455</name>
</gene>
<evidence type="ECO:0000313" key="6">
    <source>
        <dbReference type="EMBL" id="AUW93975.1"/>
    </source>
</evidence>
<evidence type="ECO:0000256" key="2">
    <source>
        <dbReference type="ARBA" id="ARBA00022763"/>
    </source>
</evidence>
<evidence type="ECO:0000313" key="7">
    <source>
        <dbReference type="Proteomes" id="UP000325292"/>
    </source>
</evidence>
<organism evidence="6 7">
    <name type="scientific">Sulfobacillus thermotolerans</name>
    <dbReference type="NCBI Taxonomy" id="338644"/>
    <lineage>
        <taxon>Bacteria</taxon>
        <taxon>Bacillati</taxon>
        <taxon>Bacillota</taxon>
        <taxon>Clostridia</taxon>
        <taxon>Eubacteriales</taxon>
        <taxon>Clostridiales Family XVII. Incertae Sedis</taxon>
        <taxon>Sulfobacillus</taxon>
    </lineage>
</organism>
<keyword evidence="2 5" id="KW-0227">DNA damage</keyword>
<accession>A0ABM6RRA6</accession>
<dbReference type="Proteomes" id="UP000325292">
    <property type="component" value="Chromosome"/>
</dbReference>
<keyword evidence="4 5" id="KW-0234">DNA repair</keyword>
<dbReference type="Pfam" id="PF02245">
    <property type="entry name" value="Pur_DNA_glyco"/>
    <property type="match status" value="1"/>
</dbReference>
<dbReference type="HAMAP" id="MF_00527">
    <property type="entry name" value="3MGH"/>
    <property type="match status" value="1"/>
</dbReference>
<reference evidence="6 7" key="1">
    <citation type="journal article" date="2019" name="Sci. Rep.">
        <title>Sulfobacillus thermotolerans: new insights into resistance and metabolic capacities of acidophilic chemolithotrophs.</title>
        <authorList>
            <person name="Panyushkina A.E."/>
            <person name="Babenko V.V."/>
            <person name="Nikitina A.S."/>
            <person name="Selezneva O.V."/>
            <person name="Tsaplina I.A."/>
            <person name="Letarova M.A."/>
            <person name="Kostryukova E.S."/>
            <person name="Letarov A.V."/>
        </authorList>
    </citation>
    <scope>NUCLEOTIDE SEQUENCE [LARGE SCALE GENOMIC DNA]</scope>
    <source>
        <strain evidence="6 7">Kr1</strain>
    </source>
</reference>
<dbReference type="SUPFAM" id="SSF50486">
    <property type="entry name" value="FMT C-terminal domain-like"/>
    <property type="match status" value="1"/>
</dbReference>
<protein>
    <recommendedName>
        <fullName evidence="5">Putative 3-methyladenine DNA glycosylase</fullName>
        <ecNumber evidence="5">3.2.2.-</ecNumber>
    </recommendedName>
</protein>
<dbReference type="EMBL" id="CP019454">
    <property type="protein sequence ID" value="AUW93975.1"/>
    <property type="molecule type" value="Genomic_DNA"/>
</dbReference>
<comment type="similarity">
    <text evidence="1 5">Belongs to the DNA glycosylase MPG family.</text>
</comment>
<dbReference type="NCBIfam" id="TIGR00567">
    <property type="entry name" value="3mg"/>
    <property type="match status" value="1"/>
</dbReference>
<sequence length="209" mass="23495">MPFPWRGPVDVSFFLQPTNVLAKALLGTVLVHDTPEGLTAGRIVEVEMYQGPWDKAAHSYGGRMTERTRIMYEDAGHAYVYFIYGMHYCLNVVSGPHGAPEAILIRALEPLEGLELMAQRRRLAWPRKGLCELTNGPGKLAQAMGITKRQYGWHLAHSALRLYHDQDPLPDNQLATGPRINVNYAEEAALYPWRFWVAGHACLSVKNRA</sequence>
<dbReference type="CDD" id="cd00540">
    <property type="entry name" value="AAG"/>
    <property type="match status" value="1"/>
</dbReference>